<sequence length="182" mass="19390">MASAGRRQGRGRGRPQEPDQARFVYVARFGSHQCGSVLQLGGRRDRGEPLAAASVRGGGLRVPLDPASSPSASGPEARTKPVRRAGGVAGRQGARRAAGGAGRGGAGRAPVSPSAASIIQKDEAKMFDFPIPLHKASKTTKTRKKGSVWNSVHKVISRMIEENEKYRLRLNCQKLSNKSKLI</sequence>
<evidence type="ECO:0000256" key="1">
    <source>
        <dbReference type="SAM" id="MobiDB-lite"/>
    </source>
</evidence>
<feature type="region of interest" description="Disordered" evidence="1">
    <location>
        <begin position="38"/>
        <end position="113"/>
    </location>
</feature>
<proteinExistence type="predicted"/>
<dbReference type="PANTHER" id="PTHR38655">
    <property type="entry name" value="SIMILAR TO RIKEN CDNA 4930524B15"/>
    <property type="match status" value="1"/>
</dbReference>
<evidence type="ECO:0000313" key="2">
    <source>
        <dbReference type="Ensembl" id="ENSCCNP00000026460.1"/>
    </source>
</evidence>
<organism evidence="2">
    <name type="scientific">Castor canadensis</name>
    <name type="common">American beaver</name>
    <dbReference type="NCBI Taxonomy" id="51338"/>
    <lineage>
        <taxon>Eukaryota</taxon>
        <taxon>Metazoa</taxon>
        <taxon>Chordata</taxon>
        <taxon>Craniata</taxon>
        <taxon>Vertebrata</taxon>
        <taxon>Euteleostomi</taxon>
        <taxon>Mammalia</taxon>
        <taxon>Eutheria</taxon>
        <taxon>Euarchontoglires</taxon>
        <taxon>Glires</taxon>
        <taxon>Rodentia</taxon>
        <taxon>Castorimorpha</taxon>
        <taxon>Castoridae</taxon>
        <taxon>Castor</taxon>
    </lineage>
</organism>
<accession>A0A8C0ZX38</accession>
<dbReference type="AlphaFoldDB" id="A0A8C0ZX38"/>
<dbReference type="Pfam" id="PF15730">
    <property type="entry name" value="DUF4680"/>
    <property type="match status" value="1"/>
</dbReference>
<gene>
    <name evidence="2" type="primary">CUNH5orf47</name>
</gene>
<reference evidence="2" key="1">
    <citation type="submission" date="2023-09" db="UniProtKB">
        <authorList>
            <consortium name="Ensembl"/>
        </authorList>
    </citation>
    <scope>IDENTIFICATION</scope>
</reference>
<protein>
    <submittedName>
        <fullName evidence="2">Uncharacterized protein</fullName>
    </submittedName>
</protein>
<feature type="region of interest" description="Disordered" evidence="1">
    <location>
        <begin position="1"/>
        <end position="21"/>
    </location>
</feature>
<dbReference type="Ensembl" id="ENSCCNT00000033541.1">
    <property type="protein sequence ID" value="ENSCCNP00000026460.1"/>
    <property type="gene ID" value="ENSCCNG00000025674.1"/>
</dbReference>
<dbReference type="InterPro" id="IPR031464">
    <property type="entry name" value="DUF4680"/>
</dbReference>
<name>A0A8C0ZX38_CASCN</name>
<dbReference type="PANTHER" id="PTHR38655:SF1">
    <property type="entry name" value="SIMILAR TO RIKEN CDNA 4930524B15"/>
    <property type="match status" value="1"/>
</dbReference>